<dbReference type="AlphaFoldDB" id="A0A150G1R7"/>
<gene>
    <name evidence="2" type="ORF">GPECTOR_81g223</name>
</gene>
<keyword evidence="3" id="KW-1185">Reference proteome</keyword>
<feature type="region of interest" description="Disordered" evidence="1">
    <location>
        <begin position="135"/>
        <end position="162"/>
    </location>
</feature>
<dbReference type="GO" id="GO:0003676">
    <property type="term" value="F:nucleic acid binding"/>
    <property type="evidence" value="ECO:0007669"/>
    <property type="project" value="InterPro"/>
</dbReference>
<dbReference type="InterPro" id="IPR036397">
    <property type="entry name" value="RNaseH_sf"/>
</dbReference>
<dbReference type="EMBL" id="LSYV01000082">
    <property type="protein sequence ID" value="KXZ43773.1"/>
    <property type="molecule type" value="Genomic_DNA"/>
</dbReference>
<proteinExistence type="predicted"/>
<reference evidence="3" key="1">
    <citation type="journal article" date="2016" name="Nat. Commun.">
        <title>The Gonium pectorale genome demonstrates co-option of cell cycle regulation during the evolution of multicellularity.</title>
        <authorList>
            <person name="Hanschen E.R."/>
            <person name="Marriage T.N."/>
            <person name="Ferris P.J."/>
            <person name="Hamaji T."/>
            <person name="Toyoda A."/>
            <person name="Fujiyama A."/>
            <person name="Neme R."/>
            <person name="Noguchi H."/>
            <person name="Minakuchi Y."/>
            <person name="Suzuki M."/>
            <person name="Kawai-Toyooka H."/>
            <person name="Smith D.R."/>
            <person name="Sparks H."/>
            <person name="Anderson J."/>
            <person name="Bakaric R."/>
            <person name="Luria V."/>
            <person name="Karger A."/>
            <person name="Kirschner M.W."/>
            <person name="Durand P.M."/>
            <person name="Michod R.E."/>
            <person name="Nozaki H."/>
            <person name="Olson B.J."/>
        </authorList>
    </citation>
    <scope>NUCLEOTIDE SEQUENCE [LARGE SCALE GENOMIC DNA]</scope>
    <source>
        <strain evidence="3">NIES-2863</strain>
    </source>
</reference>
<sequence length="204" mass="20460">MPSKPTTPHPFAANPPQPTQVTGRYAVNTPSLQPLAARVRRLWGGFEDIAIQHVPRASNRLADLLSNLAMDAEEAVAEADRDARFAAAVEPAVGDAARGGLAAVLAHIGEPALSAAREAAAASAAAARASVAISTSADGGGSSRGGGWSGGGAAGGRGPKVRVQRSVTECAAPLAARGSRAGGSEEHFKRVLLALAALGHGLLQ</sequence>
<feature type="region of interest" description="Disordered" evidence="1">
    <location>
        <begin position="1"/>
        <end position="20"/>
    </location>
</feature>
<evidence type="ECO:0000256" key="1">
    <source>
        <dbReference type="SAM" id="MobiDB-lite"/>
    </source>
</evidence>
<organism evidence="2 3">
    <name type="scientific">Gonium pectorale</name>
    <name type="common">Green alga</name>
    <dbReference type="NCBI Taxonomy" id="33097"/>
    <lineage>
        <taxon>Eukaryota</taxon>
        <taxon>Viridiplantae</taxon>
        <taxon>Chlorophyta</taxon>
        <taxon>core chlorophytes</taxon>
        <taxon>Chlorophyceae</taxon>
        <taxon>CS clade</taxon>
        <taxon>Chlamydomonadales</taxon>
        <taxon>Volvocaceae</taxon>
        <taxon>Gonium</taxon>
    </lineage>
</organism>
<comment type="caution">
    <text evidence="2">The sequence shown here is derived from an EMBL/GenBank/DDBJ whole genome shotgun (WGS) entry which is preliminary data.</text>
</comment>
<dbReference type="Gene3D" id="3.30.420.10">
    <property type="entry name" value="Ribonuclease H-like superfamily/Ribonuclease H"/>
    <property type="match status" value="1"/>
</dbReference>
<name>A0A150G1R7_GONPE</name>
<accession>A0A150G1R7</accession>
<feature type="compositionally biased region" description="Pro residues" evidence="1">
    <location>
        <begin position="1"/>
        <end position="18"/>
    </location>
</feature>
<dbReference type="Proteomes" id="UP000075714">
    <property type="component" value="Unassembled WGS sequence"/>
</dbReference>
<feature type="compositionally biased region" description="Gly residues" evidence="1">
    <location>
        <begin position="138"/>
        <end position="158"/>
    </location>
</feature>
<evidence type="ECO:0000313" key="2">
    <source>
        <dbReference type="EMBL" id="KXZ43773.1"/>
    </source>
</evidence>
<protein>
    <submittedName>
        <fullName evidence="2">Uncharacterized protein</fullName>
    </submittedName>
</protein>
<evidence type="ECO:0000313" key="3">
    <source>
        <dbReference type="Proteomes" id="UP000075714"/>
    </source>
</evidence>
<dbReference type="OrthoDB" id="2016287at2759"/>